<evidence type="ECO:0000313" key="6">
    <source>
        <dbReference type="EMBL" id="EHL09304.1"/>
    </source>
</evidence>
<dbReference type="AlphaFoldDB" id="G9WWX1"/>
<accession>G9WWX1</accession>
<dbReference type="CDD" id="cd05466">
    <property type="entry name" value="PBP2_LTTR_substrate"/>
    <property type="match status" value="1"/>
</dbReference>
<dbReference type="PROSITE" id="PS50931">
    <property type="entry name" value="HTH_LYSR"/>
    <property type="match status" value="1"/>
</dbReference>
<protein>
    <recommendedName>
        <fullName evidence="5">HTH lysR-type domain-containing protein</fullName>
    </recommendedName>
</protein>
<dbReference type="InterPro" id="IPR036388">
    <property type="entry name" value="WH-like_DNA-bd_sf"/>
</dbReference>
<dbReference type="EMBL" id="AFZD01000021">
    <property type="protein sequence ID" value="EHL09304.1"/>
    <property type="molecule type" value="Genomic_DNA"/>
</dbReference>
<organism evidence="6 7">
    <name type="scientific">Oribacterium asaccharolyticum ACB7</name>
    <dbReference type="NCBI Taxonomy" id="796944"/>
    <lineage>
        <taxon>Bacteria</taxon>
        <taxon>Bacillati</taxon>
        <taxon>Bacillota</taxon>
        <taxon>Clostridia</taxon>
        <taxon>Lachnospirales</taxon>
        <taxon>Lachnospiraceae</taxon>
        <taxon>Oribacterium</taxon>
    </lineage>
</organism>
<dbReference type="InterPro" id="IPR036390">
    <property type="entry name" value="WH_DNA-bd_sf"/>
</dbReference>
<evidence type="ECO:0000256" key="2">
    <source>
        <dbReference type="ARBA" id="ARBA00023015"/>
    </source>
</evidence>
<feature type="domain" description="HTH lysR-type" evidence="5">
    <location>
        <begin position="1"/>
        <end position="53"/>
    </location>
</feature>
<dbReference type="Pfam" id="PF03466">
    <property type="entry name" value="LysR_substrate"/>
    <property type="match status" value="1"/>
</dbReference>
<dbReference type="Proteomes" id="UP000003527">
    <property type="component" value="Unassembled WGS sequence"/>
</dbReference>
<dbReference type="Pfam" id="PF00126">
    <property type="entry name" value="HTH_1"/>
    <property type="match status" value="1"/>
</dbReference>
<keyword evidence="2" id="KW-0805">Transcription regulation</keyword>
<proteinExistence type="inferred from homology"/>
<dbReference type="PATRIC" id="fig|796944.3.peg.2090"/>
<comment type="similarity">
    <text evidence="1">Belongs to the LysR transcriptional regulatory family.</text>
</comment>
<dbReference type="InterPro" id="IPR000847">
    <property type="entry name" value="LysR_HTH_N"/>
</dbReference>
<keyword evidence="7" id="KW-1185">Reference proteome</keyword>
<dbReference type="InterPro" id="IPR005119">
    <property type="entry name" value="LysR_subst-bd"/>
</dbReference>
<dbReference type="GO" id="GO:0003700">
    <property type="term" value="F:DNA-binding transcription factor activity"/>
    <property type="evidence" value="ECO:0007669"/>
    <property type="project" value="InterPro"/>
</dbReference>
<dbReference type="PRINTS" id="PR00039">
    <property type="entry name" value="HTHLYSR"/>
</dbReference>
<comment type="caution">
    <text evidence="6">The sequence shown here is derived from an EMBL/GenBank/DDBJ whole genome shotgun (WGS) entry which is preliminary data.</text>
</comment>
<dbReference type="Gene3D" id="1.10.10.10">
    <property type="entry name" value="Winged helix-like DNA-binding domain superfamily/Winged helix DNA-binding domain"/>
    <property type="match status" value="1"/>
</dbReference>
<evidence type="ECO:0000256" key="3">
    <source>
        <dbReference type="ARBA" id="ARBA00023125"/>
    </source>
</evidence>
<dbReference type="GO" id="GO:0005829">
    <property type="term" value="C:cytosol"/>
    <property type="evidence" value="ECO:0007669"/>
    <property type="project" value="TreeGrafter"/>
</dbReference>
<dbReference type="PANTHER" id="PTHR30419">
    <property type="entry name" value="HTH-TYPE TRANSCRIPTIONAL REGULATOR YBHD"/>
    <property type="match status" value="1"/>
</dbReference>
<evidence type="ECO:0000259" key="5">
    <source>
        <dbReference type="PROSITE" id="PS50931"/>
    </source>
</evidence>
<dbReference type="PANTHER" id="PTHR30419:SF28">
    <property type="entry name" value="HTH-TYPE TRANSCRIPTIONAL REGULATOR BSDA"/>
    <property type="match status" value="1"/>
</dbReference>
<keyword evidence="4" id="KW-0804">Transcription</keyword>
<keyword evidence="3" id="KW-0238">DNA-binding</keyword>
<dbReference type="GO" id="GO:0003677">
    <property type="term" value="F:DNA binding"/>
    <property type="evidence" value="ECO:0007669"/>
    <property type="project" value="UniProtKB-KW"/>
</dbReference>
<sequence>MRYVYEVYKEMSFSRAAKNLFISQPSLSAAVKKEEEKVGSQIFERSTNPIQLTEIGQEYIRSVERLMDVENSFANYISDLAELKNGSLSIGGTNFFISYVLPPLLSRFTALYPLIHIRLVKATTSELTEKLNTGSLDLLLDNSVLGPEIYDRKTIREEHLLIAVPVSFSTNNQVKQYALTAADIKRGTHLDSSVAPVPMGAFQNDPFLLLHEQNDTRERAMNICRESHFTPQIWPELDQQITAYNLACYGMGIAFIGDSLVQNVPEAKNLLFYKLDNREAVRKVSLYYKRNRYLSKAVTTFMDMI</sequence>
<dbReference type="Gene3D" id="3.40.190.290">
    <property type="match status" value="1"/>
</dbReference>
<reference evidence="6 7" key="1">
    <citation type="submission" date="2011-08" db="EMBL/GenBank/DDBJ databases">
        <title>The Genome Sequence of Oribacterium sp. ACB7.</title>
        <authorList>
            <consortium name="The Broad Institute Genome Sequencing Platform"/>
            <person name="Earl A."/>
            <person name="Ward D."/>
            <person name="Feldgarden M."/>
            <person name="Gevers D."/>
            <person name="Sizova M."/>
            <person name="Hazen A."/>
            <person name="Epstein S."/>
            <person name="Young S.K."/>
            <person name="Zeng Q."/>
            <person name="Gargeya S."/>
            <person name="Fitzgerald M."/>
            <person name="Haas B."/>
            <person name="Abouelleil A."/>
            <person name="Alvarado L."/>
            <person name="Arachchi H.M."/>
            <person name="Berlin A."/>
            <person name="Brown A."/>
            <person name="Chapman S.B."/>
            <person name="Chen Z."/>
            <person name="Dunbar C."/>
            <person name="Freedman E."/>
            <person name="Gearin G."/>
            <person name="Gellesch M."/>
            <person name="Goldberg J."/>
            <person name="Griggs A."/>
            <person name="Gujja S."/>
            <person name="Heiman D."/>
            <person name="Howarth C."/>
            <person name="Larson L."/>
            <person name="Lui A."/>
            <person name="MacDonald P.J.P."/>
            <person name="Montmayeur A."/>
            <person name="Murphy C."/>
            <person name="Neiman D."/>
            <person name="Pearson M."/>
            <person name="Priest M."/>
            <person name="Roberts A."/>
            <person name="Saif S."/>
            <person name="Shea T."/>
            <person name="Shenoy N."/>
            <person name="Sisk P."/>
            <person name="Stolte C."/>
            <person name="Sykes S."/>
            <person name="Wortman J."/>
            <person name="Nusbaum C."/>
            <person name="Birren B."/>
        </authorList>
    </citation>
    <scope>NUCLEOTIDE SEQUENCE [LARGE SCALE GENOMIC DNA]</scope>
    <source>
        <strain evidence="6 7">ACB7</strain>
    </source>
</reference>
<gene>
    <name evidence="6" type="ORF">HMPREF9624_01345</name>
</gene>
<name>G9WWX1_9FIRM</name>
<dbReference type="HOGENOM" id="CLU_039613_6_2_9"/>
<dbReference type="InterPro" id="IPR050950">
    <property type="entry name" value="HTH-type_LysR_regulators"/>
</dbReference>
<evidence type="ECO:0000256" key="4">
    <source>
        <dbReference type="ARBA" id="ARBA00023163"/>
    </source>
</evidence>
<dbReference type="SUPFAM" id="SSF46785">
    <property type="entry name" value="Winged helix' DNA-binding domain"/>
    <property type="match status" value="1"/>
</dbReference>
<evidence type="ECO:0000313" key="7">
    <source>
        <dbReference type="Proteomes" id="UP000003527"/>
    </source>
</evidence>
<dbReference type="SUPFAM" id="SSF53850">
    <property type="entry name" value="Periplasmic binding protein-like II"/>
    <property type="match status" value="1"/>
</dbReference>
<evidence type="ECO:0000256" key="1">
    <source>
        <dbReference type="ARBA" id="ARBA00009437"/>
    </source>
</evidence>